<dbReference type="SUPFAM" id="SSF53271">
    <property type="entry name" value="PRTase-like"/>
    <property type="match status" value="1"/>
</dbReference>
<gene>
    <name evidence="7" type="primary">purF</name>
    <name evidence="12" type="ORF">FD06_GL000375</name>
</gene>
<comment type="caution">
    <text evidence="12">The sequence shown here is derived from an EMBL/GenBank/DDBJ whole genome shotgun (WGS) entry which is preliminary data.</text>
</comment>
<feature type="binding site" evidence="7 10">
    <location>
        <position position="362"/>
    </location>
    <ligand>
        <name>Mg(2+)</name>
        <dbReference type="ChEBI" id="CHEBI:18420"/>
    </ligand>
</feature>
<keyword evidence="6 7" id="KW-0315">Glutamine amidotransferase</keyword>
<feature type="active site" description="Nucleophile" evidence="7 9">
    <location>
        <position position="12"/>
    </location>
</feature>
<comment type="cofactor">
    <cofactor evidence="7 10">
        <name>Mg(2+)</name>
        <dbReference type="ChEBI" id="CHEBI:18420"/>
    </cofactor>
    <text evidence="7 10">Binds 1 Mg(2+) ion per subunit.</text>
</comment>
<evidence type="ECO:0000259" key="11">
    <source>
        <dbReference type="PROSITE" id="PS51278"/>
    </source>
</evidence>
<dbReference type="STRING" id="1423781.FD06_GL000375"/>
<dbReference type="GO" id="GO:0004044">
    <property type="term" value="F:amidophosphoribosyltransferase activity"/>
    <property type="evidence" value="ECO:0007669"/>
    <property type="project" value="UniProtKB-UniRule"/>
</dbReference>
<keyword evidence="7 10" id="KW-0460">Magnesium</keyword>
<dbReference type="CDD" id="cd00715">
    <property type="entry name" value="GPATase_N"/>
    <property type="match status" value="1"/>
</dbReference>
<dbReference type="AlphaFoldDB" id="A0A0R2AXF2"/>
<keyword evidence="13" id="KW-1185">Reference proteome</keyword>
<dbReference type="PIRSF" id="PIRSF000485">
    <property type="entry name" value="Amd_phspho_trans"/>
    <property type="match status" value="1"/>
</dbReference>
<dbReference type="GO" id="GO:0009113">
    <property type="term" value="P:purine nucleobase biosynthetic process"/>
    <property type="evidence" value="ECO:0007669"/>
    <property type="project" value="UniProtKB-UniRule"/>
</dbReference>
<dbReference type="EMBL" id="AYYQ01000034">
    <property type="protein sequence ID" value="KRM67923.1"/>
    <property type="molecule type" value="Genomic_DNA"/>
</dbReference>
<dbReference type="Proteomes" id="UP000052012">
    <property type="component" value="Unassembled WGS sequence"/>
</dbReference>
<comment type="caution">
    <text evidence="7">Lacks conserved residue(s) required for the propagation of feature annotation.</text>
</comment>
<protein>
    <recommendedName>
        <fullName evidence="7">Amidophosphoribosyltransferase</fullName>
        <shortName evidence="7">ATase</shortName>
        <ecNumber evidence="7">2.4.2.14</ecNumber>
    </recommendedName>
    <alternativeName>
        <fullName evidence="7">Glutamine phosphoribosylpyrophosphate amidotransferase</fullName>
        <shortName evidence="7">GPATase</shortName>
    </alternativeName>
</protein>
<dbReference type="PROSITE" id="PS51278">
    <property type="entry name" value="GATASE_TYPE_2"/>
    <property type="match status" value="1"/>
</dbReference>
<dbReference type="UniPathway" id="UPA00074">
    <property type="reaction ID" value="UER00124"/>
</dbReference>
<dbReference type="RefSeq" id="WP_056966591.1">
    <property type="nucleotide sequence ID" value="NZ_AYYQ01000034.1"/>
</dbReference>
<dbReference type="InterPro" id="IPR035584">
    <property type="entry name" value="PurF_N"/>
</dbReference>
<evidence type="ECO:0000313" key="13">
    <source>
        <dbReference type="Proteomes" id="UP000052012"/>
    </source>
</evidence>
<dbReference type="InterPro" id="IPR005854">
    <property type="entry name" value="PurF"/>
</dbReference>
<dbReference type="OrthoDB" id="9801213at2"/>
<evidence type="ECO:0000313" key="12">
    <source>
        <dbReference type="EMBL" id="KRM67923.1"/>
    </source>
</evidence>
<dbReference type="GO" id="GO:0006189">
    <property type="term" value="P:'de novo' IMP biosynthetic process"/>
    <property type="evidence" value="ECO:0007669"/>
    <property type="project" value="UniProtKB-UniRule"/>
</dbReference>
<dbReference type="EC" id="2.4.2.14" evidence="7"/>
<keyword evidence="3 7" id="KW-0328">Glycosyltransferase</keyword>
<dbReference type="InterPro" id="IPR029057">
    <property type="entry name" value="PRTase-like"/>
</dbReference>
<dbReference type="InterPro" id="IPR000836">
    <property type="entry name" value="PRTase_dom"/>
</dbReference>
<comment type="function">
    <text evidence="7">Catalyzes the formation of phosphoribosylamine from phosphoribosylpyrophosphate (PRPP) and glutamine.</text>
</comment>
<dbReference type="SUPFAM" id="SSF56235">
    <property type="entry name" value="N-terminal nucleophile aminohydrolases (Ntn hydrolases)"/>
    <property type="match status" value="1"/>
</dbReference>
<keyword evidence="4 7" id="KW-0808">Transferase</keyword>
<keyword evidence="7 10" id="KW-0479">Metal-binding</keyword>
<dbReference type="GO" id="GO:0000287">
    <property type="term" value="F:magnesium ion binding"/>
    <property type="evidence" value="ECO:0007669"/>
    <property type="project" value="UniProtKB-UniRule"/>
</dbReference>
<organism evidence="12 13">
    <name type="scientific">Apilactobacillus ozensis DSM 23829 = JCM 17196</name>
    <dbReference type="NCBI Taxonomy" id="1423781"/>
    <lineage>
        <taxon>Bacteria</taxon>
        <taxon>Bacillati</taxon>
        <taxon>Bacillota</taxon>
        <taxon>Bacilli</taxon>
        <taxon>Lactobacillales</taxon>
        <taxon>Lactobacillaceae</taxon>
        <taxon>Apilactobacillus</taxon>
    </lineage>
</organism>
<dbReference type="Pfam" id="PF00156">
    <property type="entry name" value="Pribosyltran"/>
    <property type="match status" value="1"/>
</dbReference>
<evidence type="ECO:0000256" key="8">
    <source>
        <dbReference type="PIRNR" id="PIRNR000485"/>
    </source>
</evidence>
<dbReference type="Gene3D" id="3.40.50.2020">
    <property type="match status" value="1"/>
</dbReference>
<evidence type="ECO:0000256" key="3">
    <source>
        <dbReference type="ARBA" id="ARBA00022676"/>
    </source>
</evidence>
<dbReference type="InterPro" id="IPR017932">
    <property type="entry name" value="GATase_2_dom"/>
</dbReference>
<evidence type="ECO:0000256" key="10">
    <source>
        <dbReference type="PIRSR" id="PIRSR000485-2"/>
    </source>
</evidence>
<evidence type="ECO:0000256" key="2">
    <source>
        <dbReference type="ARBA" id="ARBA00010138"/>
    </source>
</evidence>
<dbReference type="Gene3D" id="3.60.20.10">
    <property type="entry name" value="Glutamine Phosphoribosylpyrophosphate, subunit 1, domain 1"/>
    <property type="match status" value="1"/>
</dbReference>
<comment type="pathway">
    <text evidence="1 7 8">Purine metabolism; IMP biosynthesis via de novo pathway; N(1)-(5-phospho-D-ribosyl)glycinamide from 5-phospho-alpha-D-ribose 1-diphosphate: step 1/2.</text>
</comment>
<evidence type="ECO:0000256" key="7">
    <source>
        <dbReference type="HAMAP-Rule" id="MF_01931"/>
    </source>
</evidence>
<sequence>MPNEVKSLNEECGLFGIWGSNENETAGLIHDGLHSLQHRGQEGAGIVVMDNEHHIHRHRGLGLVSQVFSDNYVFDDLKGNIGIGHVRYATAGSHGVKNIQPFTFHLDDFTDFSLAHNGNLTNADTLKRTLQSKGASFNSDSDSEILGQLIKMSKQVKFIDRLKEALRQIKGGFAFVLSTGDELIAALDPNGFRPLVIGRREDGSYVVCSETCALDQVNARYIRDVKPGEVVIINNNGITNDFFTNDTNLAICSMEYIYFARPDSVIHNVSVHEARMRMGALCAKENPVDADVVIGVPNSSLSAALGYAKGSNIPYDMGMIKSQYVARTFIEPTQKKRERGVSMKLSVVKSVVEGKKVVLVDDSIVRGTTSKYIVQLLKRSGAKEVHVRIASPALRFPCFYGIDIQTTEELIAANHTVSEIKDIIGADSLGYLSVDSLIKAINLKNDHGEGSGLCTSYFDGKYPTPLYDYQAQFDKSAEELGLYEEDNYIERSI</sequence>
<keyword evidence="5 7" id="KW-0658">Purine biosynthesis</keyword>
<evidence type="ECO:0000256" key="1">
    <source>
        <dbReference type="ARBA" id="ARBA00005209"/>
    </source>
</evidence>
<evidence type="ECO:0000256" key="4">
    <source>
        <dbReference type="ARBA" id="ARBA00022679"/>
    </source>
</evidence>
<feature type="domain" description="Glutamine amidotransferase type-2" evidence="11">
    <location>
        <begin position="12"/>
        <end position="236"/>
    </location>
</feature>
<dbReference type="PANTHER" id="PTHR11907">
    <property type="entry name" value="AMIDOPHOSPHORIBOSYLTRANSFERASE"/>
    <property type="match status" value="1"/>
</dbReference>
<proteinExistence type="inferred from homology"/>
<dbReference type="PATRIC" id="fig|1423781.4.peg.385"/>
<feature type="binding site" evidence="7 10">
    <location>
        <position position="361"/>
    </location>
    <ligand>
        <name>Mg(2+)</name>
        <dbReference type="ChEBI" id="CHEBI:18420"/>
    </ligand>
</feature>
<comment type="similarity">
    <text evidence="2 7 8">In the C-terminal section; belongs to the purine/pyrimidine phosphoribosyltransferase family.</text>
</comment>
<evidence type="ECO:0000256" key="5">
    <source>
        <dbReference type="ARBA" id="ARBA00022755"/>
    </source>
</evidence>
<evidence type="ECO:0000256" key="6">
    <source>
        <dbReference type="ARBA" id="ARBA00022962"/>
    </source>
</evidence>
<dbReference type="CDD" id="cd06223">
    <property type="entry name" value="PRTases_typeI"/>
    <property type="match status" value="1"/>
</dbReference>
<dbReference type="InterPro" id="IPR029055">
    <property type="entry name" value="Ntn_hydrolases_N"/>
</dbReference>
<dbReference type="Pfam" id="PF13537">
    <property type="entry name" value="GATase_7"/>
    <property type="match status" value="1"/>
</dbReference>
<reference evidence="12 13" key="1">
    <citation type="journal article" date="2015" name="Genome Announc.">
        <title>Expanding the biotechnology potential of lactobacilli through comparative genomics of 213 strains and associated genera.</title>
        <authorList>
            <person name="Sun Z."/>
            <person name="Harris H.M."/>
            <person name="McCann A."/>
            <person name="Guo C."/>
            <person name="Argimon S."/>
            <person name="Zhang W."/>
            <person name="Yang X."/>
            <person name="Jeffery I.B."/>
            <person name="Cooney J.C."/>
            <person name="Kagawa T.F."/>
            <person name="Liu W."/>
            <person name="Song Y."/>
            <person name="Salvetti E."/>
            <person name="Wrobel A."/>
            <person name="Rasinkangas P."/>
            <person name="Parkhill J."/>
            <person name="Rea M.C."/>
            <person name="O'Sullivan O."/>
            <person name="Ritari J."/>
            <person name="Douillard F.P."/>
            <person name="Paul Ross R."/>
            <person name="Yang R."/>
            <person name="Briner A.E."/>
            <person name="Felis G.E."/>
            <person name="de Vos W.M."/>
            <person name="Barrangou R."/>
            <person name="Klaenhammer T.R."/>
            <person name="Caufield P.W."/>
            <person name="Cui Y."/>
            <person name="Zhang H."/>
            <person name="O'Toole P.W."/>
        </authorList>
    </citation>
    <scope>NUCLEOTIDE SEQUENCE [LARGE SCALE GENOMIC DNA]</scope>
    <source>
        <strain evidence="12 13">DSM 23829</strain>
    </source>
</reference>
<comment type="catalytic activity">
    <reaction evidence="7 8">
        <text>5-phospho-beta-D-ribosylamine + L-glutamate + diphosphate = 5-phospho-alpha-D-ribose 1-diphosphate + L-glutamine + H2O</text>
        <dbReference type="Rhea" id="RHEA:14905"/>
        <dbReference type="ChEBI" id="CHEBI:15377"/>
        <dbReference type="ChEBI" id="CHEBI:29985"/>
        <dbReference type="ChEBI" id="CHEBI:33019"/>
        <dbReference type="ChEBI" id="CHEBI:58017"/>
        <dbReference type="ChEBI" id="CHEBI:58359"/>
        <dbReference type="ChEBI" id="CHEBI:58681"/>
        <dbReference type="EC" id="2.4.2.14"/>
    </reaction>
</comment>
<evidence type="ECO:0000256" key="9">
    <source>
        <dbReference type="PIRSR" id="PIRSR000485-1"/>
    </source>
</evidence>
<dbReference type="HAMAP" id="MF_01931">
    <property type="entry name" value="PurF"/>
    <property type="match status" value="1"/>
</dbReference>
<feature type="binding site" evidence="7 10">
    <location>
        <position position="299"/>
    </location>
    <ligand>
        <name>Mg(2+)</name>
        <dbReference type="ChEBI" id="CHEBI:18420"/>
    </ligand>
</feature>
<accession>A0A0R2AXF2</accession>
<name>A0A0R2AXF2_9LACO</name>
<dbReference type="NCBIfam" id="TIGR01134">
    <property type="entry name" value="purF"/>
    <property type="match status" value="1"/>
</dbReference>